<evidence type="ECO:0008006" key="5">
    <source>
        <dbReference type="Google" id="ProtNLM"/>
    </source>
</evidence>
<accession>A0A3S0X2W9</accession>
<gene>
    <name evidence="3" type="ORF">EKM59_11255</name>
</gene>
<dbReference type="Proteomes" id="UP000288012">
    <property type="component" value="Unassembled WGS sequence"/>
</dbReference>
<reference evidence="3 4" key="1">
    <citation type="submission" date="2018-12" db="EMBL/GenBank/DDBJ databases">
        <title>Legionella sp,whole genome shotgun sequence.</title>
        <authorList>
            <person name="Wu H."/>
        </authorList>
    </citation>
    <scope>NUCLEOTIDE SEQUENCE [LARGE SCALE GENOMIC DNA]</scope>
    <source>
        <strain evidence="4">km714</strain>
    </source>
</reference>
<sequence>MDNKDFFYALTLLLAPVAVIGAKATVSVGTLIASVVVSGLAGGSIVGISGLALWYLKLDSKTLTSLEHMKALDEQHQITQTRIRTASEGIQKIDAELTSLSDEIDEVIDIISLEQLQLLSEKIAETSNYLQSTVTLTQKTGEELNKSLLGLKEIGAQIKEAGIKSTRRISMLNQLLDEKEEKLTQATKEIAALNKTATEQTSTLEELQNVIKKLTDENLQKTVKIEILENDCNELQATCKRMDNYLSFFASKIEQSEQPNTSTISNALK</sequence>
<proteinExistence type="predicted"/>
<dbReference type="EMBL" id="RZGR01000049">
    <property type="protein sequence ID" value="RUQ79221.1"/>
    <property type="molecule type" value="Genomic_DNA"/>
</dbReference>
<keyword evidence="2" id="KW-0812">Transmembrane</keyword>
<evidence type="ECO:0000256" key="2">
    <source>
        <dbReference type="SAM" id="Phobius"/>
    </source>
</evidence>
<feature type="transmembrane region" description="Helical" evidence="2">
    <location>
        <begin position="31"/>
        <end position="56"/>
    </location>
</feature>
<dbReference type="RefSeq" id="WP_127111561.1">
    <property type="nucleotide sequence ID" value="NZ_RZGR01000049.1"/>
</dbReference>
<keyword evidence="4" id="KW-1185">Reference proteome</keyword>
<feature type="coiled-coil region" evidence="1">
    <location>
        <begin position="169"/>
        <end position="245"/>
    </location>
</feature>
<evidence type="ECO:0000256" key="1">
    <source>
        <dbReference type="SAM" id="Coils"/>
    </source>
</evidence>
<keyword evidence="2" id="KW-1133">Transmembrane helix</keyword>
<protein>
    <recommendedName>
        <fullName evidence="5">Chromosome partition protein Smc</fullName>
    </recommendedName>
</protein>
<name>A0A3S0X2W9_9GAMM</name>
<organism evidence="3 4">
    <name type="scientific">Legionella septentrionalis</name>
    <dbReference type="NCBI Taxonomy" id="2498109"/>
    <lineage>
        <taxon>Bacteria</taxon>
        <taxon>Pseudomonadati</taxon>
        <taxon>Pseudomonadota</taxon>
        <taxon>Gammaproteobacteria</taxon>
        <taxon>Legionellales</taxon>
        <taxon>Legionellaceae</taxon>
        <taxon>Legionella</taxon>
    </lineage>
</organism>
<evidence type="ECO:0000313" key="3">
    <source>
        <dbReference type="EMBL" id="RUQ79221.1"/>
    </source>
</evidence>
<evidence type="ECO:0000313" key="4">
    <source>
        <dbReference type="Proteomes" id="UP000288012"/>
    </source>
</evidence>
<keyword evidence="2" id="KW-0472">Membrane</keyword>
<keyword evidence="1" id="KW-0175">Coiled coil</keyword>
<dbReference type="AlphaFoldDB" id="A0A3S0X2W9"/>
<comment type="caution">
    <text evidence="3">The sequence shown here is derived from an EMBL/GenBank/DDBJ whole genome shotgun (WGS) entry which is preliminary data.</text>
</comment>